<evidence type="ECO:0000256" key="2">
    <source>
        <dbReference type="ARBA" id="ARBA00022448"/>
    </source>
</evidence>
<protein>
    <recommendedName>
        <fullName evidence="10">Protein translocase subunit SecD</fullName>
    </recommendedName>
</protein>
<evidence type="ECO:0000259" key="13">
    <source>
        <dbReference type="Pfam" id="PF22599"/>
    </source>
</evidence>
<dbReference type="Pfam" id="PF02355">
    <property type="entry name" value="SecD_SecF_C"/>
    <property type="match status" value="1"/>
</dbReference>
<keyword evidence="5 10" id="KW-0812">Transmembrane</keyword>
<dbReference type="PANTHER" id="PTHR30081:SF1">
    <property type="entry name" value="PROTEIN TRANSLOCASE SUBUNIT SECD"/>
    <property type="match status" value="1"/>
</dbReference>
<dbReference type="NCBIfam" id="TIGR01129">
    <property type="entry name" value="secD"/>
    <property type="match status" value="1"/>
</dbReference>
<dbReference type="NCBIfam" id="TIGR00916">
    <property type="entry name" value="2A0604s01"/>
    <property type="match status" value="1"/>
</dbReference>
<dbReference type="EMBL" id="FYEH01000002">
    <property type="protein sequence ID" value="SNB61504.1"/>
    <property type="molecule type" value="Genomic_DNA"/>
</dbReference>
<dbReference type="AlphaFoldDB" id="A0A212QPY3"/>
<feature type="domain" description="SecDF P1 head subdomain" evidence="13">
    <location>
        <begin position="243"/>
        <end position="345"/>
    </location>
</feature>
<comment type="subunit">
    <text evidence="10">Forms a complex with SecF. Part of the essential Sec protein translocation apparatus which comprises SecA, SecYEG and auxiliary proteins SecDF-YajC and YidC.</text>
</comment>
<name>A0A212QPY3_9PROT</name>
<dbReference type="GO" id="GO:0043952">
    <property type="term" value="P:protein transport by the Sec complex"/>
    <property type="evidence" value="ECO:0007669"/>
    <property type="project" value="UniProtKB-UniRule"/>
</dbReference>
<feature type="transmembrane region" description="Helical" evidence="10">
    <location>
        <begin position="462"/>
        <end position="481"/>
    </location>
</feature>
<evidence type="ECO:0000256" key="8">
    <source>
        <dbReference type="ARBA" id="ARBA00023010"/>
    </source>
</evidence>
<evidence type="ECO:0000256" key="9">
    <source>
        <dbReference type="ARBA" id="ARBA00023136"/>
    </source>
</evidence>
<proteinExistence type="inferred from homology"/>
<dbReference type="InterPro" id="IPR022813">
    <property type="entry name" value="SecD/SecF_arch_bac"/>
</dbReference>
<evidence type="ECO:0000256" key="1">
    <source>
        <dbReference type="ARBA" id="ARBA00004651"/>
    </source>
</evidence>
<dbReference type="SUPFAM" id="SSF82866">
    <property type="entry name" value="Multidrug efflux transporter AcrB transmembrane domain"/>
    <property type="match status" value="1"/>
</dbReference>
<dbReference type="FunFam" id="3.30.1360.200:FF:000002">
    <property type="entry name" value="Preprotein translocase subunit SecD"/>
    <property type="match status" value="1"/>
</dbReference>
<sequence>MRNPTWKVILVWAAVVFGIVLIVPNLIPEKTLDALPGWVPKQRITLGLDLQGGSYMLLQVDTAAVVKDRLDTLSNETRSQLREARIGYSGIGLQGQSVVATLTDAGQLQAALERLKSINQTVGGSAFVGVGTTELDITGDGNRVTLKLNDAAVTARVSSAVTQSLEVVRRRIDELGTREPTIQRQGADRILVQVPGEKDPANIKRLLGQTARLSFHMVDMNADPSQPPPGDFVLPGVPGSPGPQQYVLNRRAELQGDNLTDAQPTFQNNEAVVSFRLDSIGSRKFAQVTQDNVGKFFAIVLDDKVISAPRIREPITGGAGVISGSFTVESANELAVLLRAGALPAPLTVVEERSVGAELGADSIRAGAIASGVAVVAVVIFMMIYYGLFGVFANLALVVNIILILAGLSLLGSTLTLPGIAGIVLTIGMAVDSNVLIFERIREEMKHGRGPVSSIQAGFDKAMRAVIDANVTHLIASLVLFEFGTGPIKGFAITLSIGVLTTMFTAVTVTRVVILYWHRRTRPATIPL</sequence>
<dbReference type="InterPro" id="IPR054384">
    <property type="entry name" value="SecDF_P1_head"/>
</dbReference>
<keyword evidence="15" id="KW-1185">Reference proteome</keyword>
<evidence type="ECO:0000256" key="10">
    <source>
        <dbReference type="HAMAP-Rule" id="MF_01463"/>
    </source>
</evidence>
<dbReference type="InterPro" id="IPR055344">
    <property type="entry name" value="SecD_SecF_C_bact"/>
</dbReference>
<dbReference type="Gene3D" id="3.30.1360.200">
    <property type="match status" value="1"/>
</dbReference>
<dbReference type="Gene3D" id="1.20.1640.10">
    <property type="entry name" value="Multidrug efflux transporter AcrB transmembrane domain"/>
    <property type="match status" value="1"/>
</dbReference>
<dbReference type="RefSeq" id="WP_207761926.1">
    <property type="nucleotide sequence ID" value="NZ_FYEH01000002.1"/>
</dbReference>
<dbReference type="Pfam" id="PF22599">
    <property type="entry name" value="SecDF_P1_head"/>
    <property type="match status" value="1"/>
</dbReference>
<dbReference type="Pfam" id="PF21760">
    <property type="entry name" value="SecD_1st"/>
    <property type="match status" value="1"/>
</dbReference>
<feature type="transmembrane region" description="Helical" evidence="10">
    <location>
        <begin position="420"/>
        <end position="441"/>
    </location>
</feature>
<dbReference type="HAMAP" id="MF_01463_B">
    <property type="entry name" value="SecD_B"/>
    <property type="match status" value="1"/>
</dbReference>
<comment type="function">
    <text evidence="10">Part of the Sec protein translocase complex. Interacts with the SecYEG preprotein conducting channel. SecDF uses the proton motive force (PMF) to complete protein translocation after the ATP-dependent function of SecA.</text>
</comment>
<feature type="domain" description="Protein translocase subunit SecDF P1" evidence="12">
    <location>
        <begin position="161"/>
        <end position="219"/>
    </location>
</feature>
<dbReference type="Gene3D" id="3.30.70.3400">
    <property type="match status" value="2"/>
</dbReference>
<keyword evidence="8 10" id="KW-0811">Translocation</keyword>
<evidence type="ECO:0000259" key="11">
    <source>
        <dbReference type="Pfam" id="PF02355"/>
    </source>
</evidence>
<feature type="transmembrane region" description="Helical" evidence="10">
    <location>
        <begin position="395"/>
        <end position="414"/>
    </location>
</feature>
<keyword evidence="6 10" id="KW-0653">Protein transport</keyword>
<evidence type="ECO:0000259" key="12">
    <source>
        <dbReference type="Pfam" id="PF21760"/>
    </source>
</evidence>
<dbReference type="InterPro" id="IPR048631">
    <property type="entry name" value="SecD_1st"/>
</dbReference>
<keyword evidence="2 10" id="KW-0813">Transport</keyword>
<feature type="transmembrane region" description="Helical" evidence="10">
    <location>
        <begin position="368"/>
        <end position="388"/>
    </location>
</feature>
<keyword evidence="7 10" id="KW-1133">Transmembrane helix</keyword>
<evidence type="ECO:0000256" key="4">
    <source>
        <dbReference type="ARBA" id="ARBA00022519"/>
    </source>
</evidence>
<comment type="subcellular location">
    <subcellularLocation>
        <location evidence="1 10">Cell membrane</location>
        <topology evidence="1 10">Multi-pass membrane protein</topology>
    </subcellularLocation>
</comment>
<comment type="similarity">
    <text evidence="10">Belongs to the SecD/SecF family. SecD subfamily.</text>
</comment>
<evidence type="ECO:0000256" key="3">
    <source>
        <dbReference type="ARBA" id="ARBA00022475"/>
    </source>
</evidence>
<keyword evidence="3 10" id="KW-1003">Cell membrane</keyword>
<accession>A0A212QPY3</accession>
<dbReference type="InterPro" id="IPR048634">
    <property type="entry name" value="SecD_SecF_C"/>
</dbReference>
<dbReference type="InterPro" id="IPR022646">
    <property type="entry name" value="SecD/SecF_CS"/>
</dbReference>
<dbReference type="Pfam" id="PF07549">
    <property type="entry name" value="Sec_GG"/>
    <property type="match status" value="1"/>
</dbReference>
<feature type="transmembrane region" description="Helical" evidence="10">
    <location>
        <begin position="493"/>
        <end position="517"/>
    </location>
</feature>
<keyword evidence="9 10" id="KW-0472">Membrane</keyword>
<dbReference type="GO" id="GO:0065002">
    <property type="term" value="P:intracellular protein transmembrane transport"/>
    <property type="evidence" value="ECO:0007669"/>
    <property type="project" value="UniProtKB-UniRule"/>
</dbReference>
<evidence type="ECO:0000313" key="14">
    <source>
        <dbReference type="EMBL" id="SNB61504.1"/>
    </source>
</evidence>
<feature type="transmembrane region" description="Helical" evidence="10">
    <location>
        <begin position="9"/>
        <end position="27"/>
    </location>
</feature>
<evidence type="ECO:0000256" key="6">
    <source>
        <dbReference type="ARBA" id="ARBA00022927"/>
    </source>
</evidence>
<dbReference type="GO" id="GO:0006605">
    <property type="term" value="P:protein targeting"/>
    <property type="evidence" value="ECO:0007669"/>
    <property type="project" value="UniProtKB-UniRule"/>
</dbReference>
<dbReference type="Proteomes" id="UP000197065">
    <property type="component" value="Unassembled WGS sequence"/>
</dbReference>
<dbReference type="GO" id="GO:0005886">
    <property type="term" value="C:plasma membrane"/>
    <property type="evidence" value="ECO:0007669"/>
    <property type="project" value="UniProtKB-SubCell"/>
</dbReference>
<keyword evidence="4" id="KW-0997">Cell inner membrane</keyword>
<gene>
    <name evidence="10" type="primary">secD</name>
    <name evidence="14" type="ORF">SAMN07250955_102268</name>
</gene>
<evidence type="ECO:0000313" key="15">
    <source>
        <dbReference type="Proteomes" id="UP000197065"/>
    </source>
</evidence>
<reference evidence="14 15" key="1">
    <citation type="submission" date="2017-06" db="EMBL/GenBank/DDBJ databases">
        <authorList>
            <person name="Kim H.J."/>
            <person name="Triplett B.A."/>
        </authorList>
    </citation>
    <scope>NUCLEOTIDE SEQUENCE [LARGE SCALE GENOMIC DNA]</scope>
    <source>
        <strain evidence="14 15">B29T1</strain>
    </source>
</reference>
<dbReference type="GO" id="GO:0015450">
    <property type="term" value="F:protein-transporting ATPase activity"/>
    <property type="evidence" value="ECO:0007669"/>
    <property type="project" value="InterPro"/>
</dbReference>
<dbReference type="FunFam" id="1.20.1640.10:FF:000004">
    <property type="entry name" value="Protein translocase subunit SecD"/>
    <property type="match status" value="1"/>
</dbReference>
<evidence type="ECO:0000256" key="7">
    <source>
        <dbReference type="ARBA" id="ARBA00022989"/>
    </source>
</evidence>
<organism evidence="14 15">
    <name type="scientific">Arboricoccus pini</name>
    <dbReference type="NCBI Taxonomy" id="1963835"/>
    <lineage>
        <taxon>Bacteria</taxon>
        <taxon>Pseudomonadati</taxon>
        <taxon>Pseudomonadota</taxon>
        <taxon>Alphaproteobacteria</taxon>
        <taxon>Geminicoccales</taxon>
        <taxon>Geminicoccaceae</taxon>
        <taxon>Arboricoccus</taxon>
    </lineage>
</organism>
<feature type="domain" description="Protein export membrane protein SecD/SecF C-terminal" evidence="11">
    <location>
        <begin position="349"/>
        <end position="519"/>
    </location>
</feature>
<dbReference type="InterPro" id="IPR005791">
    <property type="entry name" value="SecD"/>
</dbReference>
<dbReference type="PANTHER" id="PTHR30081">
    <property type="entry name" value="PROTEIN-EXPORT MEMBRANE PROTEIN SEC"/>
    <property type="match status" value="1"/>
</dbReference>
<evidence type="ECO:0000256" key="5">
    <source>
        <dbReference type="ARBA" id="ARBA00022692"/>
    </source>
</evidence>